<name>A0AA38TXP4_9EURO</name>
<feature type="binding site" description="axial binding residue" evidence="8">
    <location>
        <position position="495"/>
    </location>
    <ligand>
        <name>heme</name>
        <dbReference type="ChEBI" id="CHEBI:30413"/>
    </ligand>
    <ligandPart>
        <name>Fe</name>
        <dbReference type="ChEBI" id="CHEBI:18248"/>
    </ligandPart>
</feature>
<dbReference type="AlphaFoldDB" id="A0AA38TXP4"/>
<dbReference type="Proteomes" id="UP001172673">
    <property type="component" value="Unassembled WGS sequence"/>
</dbReference>
<dbReference type="Pfam" id="PF00067">
    <property type="entry name" value="p450"/>
    <property type="match status" value="1"/>
</dbReference>
<keyword evidence="4 8" id="KW-0479">Metal-binding</keyword>
<gene>
    <name evidence="9" type="ORF">H2200_013449</name>
</gene>
<keyword evidence="7" id="KW-0503">Monooxygenase</keyword>
<evidence type="ECO:0000256" key="2">
    <source>
        <dbReference type="ARBA" id="ARBA00010617"/>
    </source>
</evidence>
<dbReference type="Gene3D" id="1.10.630.10">
    <property type="entry name" value="Cytochrome P450"/>
    <property type="match status" value="2"/>
</dbReference>
<organism evidence="9 10">
    <name type="scientific">Cladophialophora chaetospira</name>
    <dbReference type="NCBI Taxonomy" id="386627"/>
    <lineage>
        <taxon>Eukaryota</taxon>
        <taxon>Fungi</taxon>
        <taxon>Dikarya</taxon>
        <taxon>Ascomycota</taxon>
        <taxon>Pezizomycotina</taxon>
        <taxon>Eurotiomycetes</taxon>
        <taxon>Chaetothyriomycetidae</taxon>
        <taxon>Chaetothyriales</taxon>
        <taxon>Herpotrichiellaceae</taxon>
        <taxon>Cladophialophora</taxon>
    </lineage>
</organism>
<evidence type="ECO:0008006" key="11">
    <source>
        <dbReference type="Google" id="ProtNLM"/>
    </source>
</evidence>
<evidence type="ECO:0000256" key="6">
    <source>
        <dbReference type="ARBA" id="ARBA00023004"/>
    </source>
</evidence>
<keyword evidence="3 8" id="KW-0349">Heme</keyword>
<dbReference type="InterPro" id="IPR047146">
    <property type="entry name" value="Cyt_P450_E_CYP52_fungi"/>
</dbReference>
<dbReference type="InterPro" id="IPR036396">
    <property type="entry name" value="Cyt_P450_sf"/>
</dbReference>
<accession>A0AA38TXP4</accession>
<comment type="cofactor">
    <cofactor evidence="1 8">
        <name>heme</name>
        <dbReference type="ChEBI" id="CHEBI:30413"/>
    </cofactor>
</comment>
<dbReference type="GO" id="GO:0020037">
    <property type="term" value="F:heme binding"/>
    <property type="evidence" value="ECO:0007669"/>
    <property type="project" value="InterPro"/>
</dbReference>
<dbReference type="PRINTS" id="PR00463">
    <property type="entry name" value="EP450I"/>
</dbReference>
<comment type="similarity">
    <text evidence="2">Belongs to the cytochrome P450 family.</text>
</comment>
<reference evidence="9" key="1">
    <citation type="submission" date="2022-10" db="EMBL/GenBank/DDBJ databases">
        <title>Culturing micro-colonial fungi from biological soil crusts in the Mojave desert and describing Neophaeococcomyces mojavensis, and introducing the new genera and species Taxawa tesnikishii.</title>
        <authorList>
            <person name="Kurbessoian T."/>
            <person name="Stajich J.E."/>
        </authorList>
    </citation>
    <scope>NUCLEOTIDE SEQUENCE</scope>
    <source>
        <strain evidence="9">TK_41</strain>
    </source>
</reference>
<sequence length="579" mass="64589">MPSIRADRAGRLPAFMLYEFEKHAHTYTQTLPGQYVVLTRSPANVETVCKARFKDYEIGEDRAGNFRPLIGHGILALDGQEWVKARSMLRSVASFPITWYPIAAPVVGVGIHPRQKATRKPARHNLLVSFLRNDVPTFHIADLFDSPMPLGADRSHRRLPTPHAESTLTTEKPVVYCRNADRDFTQLEFFVQQFLQRLTEAGHNGAPIEISKLLLNLSSDFATKAIFGRSTDSLAYDGRSSSDNPENGSVSEFSEAANHAIHMLGRRGLMINLYWLIDSRRFRRSCRICKDFVSRYLTEARLSTSEKSSELEPEGGESASFMASLLAKDNASAEVLRDQLLALLLASRDTSASFAAWVIYALARDQRVTSKLRDSIKSRLPGDRLPTVADVAALPYLRHVLNETLRHFPVVPLDGRTAKTDTVLPEGGGTDGKSPLLVPAGAKVAFNIYALHHRRDIFGEDAGSFRPERWEEPDAGPMGDFEGAFVPFIIGPRVCLGKNMAMMTVSYMIIRILQHFESIEPVNAPASRDPGRNPNRWPSERTRYNMQDGETTFKIGVTMSARDGVWVNLHPVTLGKEKS</sequence>
<proteinExistence type="inferred from homology"/>
<comment type="caution">
    <text evidence="9">The sequence shown here is derived from an EMBL/GenBank/DDBJ whole genome shotgun (WGS) entry which is preliminary data.</text>
</comment>
<dbReference type="EMBL" id="JAPDRK010000029">
    <property type="protein sequence ID" value="KAJ9602089.1"/>
    <property type="molecule type" value="Genomic_DNA"/>
</dbReference>
<evidence type="ECO:0000256" key="5">
    <source>
        <dbReference type="ARBA" id="ARBA00023002"/>
    </source>
</evidence>
<dbReference type="GO" id="GO:0005506">
    <property type="term" value="F:iron ion binding"/>
    <property type="evidence" value="ECO:0007669"/>
    <property type="project" value="InterPro"/>
</dbReference>
<dbReference type="SUPFAM" id="SSF48264">
    <property type="entry name" value="Cytochrome P450"/>
    <property type="match status" value="2"/>
</dbReference>
<dbReference type="PRINTS" id="PR00385">
    <property type="entry name" value="P450"/>
</dbReference>
<evidence type="ECO:0000256" key="1">
    <source>
        <dbReference type="ARBA" id="ARBA00001971"/>
    </source>
</evidence>
<dbReference type="GO" id="GO:0016705">
    <property type="term" value="F:oxidoreductase activity, acting on paired donors, with incorporation or reduction of molecular oxygen"/>
    <property type="evidence" value="ECO:0007669"/>
    <property type="project" value="InterPro"/>
</dbReference>
<keyword evidence="10" id="KW-1185">Reference proteome</keyword>
<protein>
    <recommendedName>
        <fullName evidence="11">Cytochrome P450</fullName>
    </recommendedName>
</protein>
<evidence type="ECO:0000313" key="10">
    <source>
        <dbReference type="Proteomes" id="UP001172673"/>
    </source>
</evidence>
<evidence type="ECO:0000256" key="7">
    <source>
        <dbReference type="ARBA" id="ARBA00023033"/>
    </source>
</evidence>
<dbReference type="GO" id="GO:0004497">
    <property type="term" value="F:monooxygenase activity"/>
    <property type="evidence" value="ECO:0007669"/>
    <property type="project" value="UniProtKB-KW"/>
</dbReference>
<dbReference type="PANTHER" id="PTHR24287">
    <property type="entry name" value="P450, PUTATIVE (EUROFUNG)-RELATED"/>
    <property type="match status" value="1"/>
</dbReference>
<dbReference type="InterPro" id="IPR002401">
    <property type="entry name" value="Cyt_P450_E_grp-I"/>
</dbReference>
<keyword evidence="5" id="KW-0560">Oxidoreductase</keyword>
<evidence type="ECO:0000256" key="3">
    <source>
        <dbReference type="ARBA" id="ARBA00022617"/>
    </source>
</evidence>
<keyword evidence="6 8" id="KW-0408">Iron</keyword>
<evidence type="ECO:0000256" key="8">
    <source>
        <dbReference type="PIRSR" id="PIRSR602401-1"/>
    </source>
</evidence>
<dbReference type="InterPro" id="IPR001128">
    <property type="entry name" value="Cyt_P450"/>
</dbReference>
<evidence type="ECO:0000313" key="9">
    <source>
        <dbReference type="EMBL" id="KAJ9602089.1"/>
    </source>
</evidence>
<dbReference type="PANTHER" id="PTHR24287:SF1">
    <property type="entry name" value="P450, PUTATIVE (EUROFUNG)-RELATED"/>
    <property type="match status" value="1"/>
</dbReference>
<evidence type="ECO:0000256" key="4">
    <source>
        <dbReference type="ARBA" id="ARBA00022723"/>
    </source>
</evidence>